<dbReference type="GO" id="GO:0015074">
    <property type="term" value="P:DNA integration"/>
    <property type="evidence" value="ECO:0007669"/>
    <property type="project" value="InterPro"/>
</dbReference>
<dbReference type="AlphaFoldDB" id="A0AAF0TQR0"/>
<sequence>MAPFEALYSRSCRSLVGWFEHTEPRSRGTNLIQKALDKLRVVQDRLRTAQSRHQSYANRRRRPLRFSIGDRVFLCVSPMNGVMRFGRRGKLSSRYIRPFEILRTIGEVSYELALSPVFSAIHPVFHVSMLRWYVPDESHVFQYDAVELDDRLTFVEEPSSFSTERLARIYIREVVQLHGMPVSIISDRGSHFTSSFWRTFQDELGTRVDLSTSFHPQTDGQLECTIQMVPFEALHGKRCRSPVSWFDFTEPRPWVLDLIQEALDQGLMRFGRRSKLSPRYIGPFEILQTIAEVAYELALPPYDAVELHDRLTFVEEPVVILDTERSKRIQKRKHTSIPEIN</sequence>
<dbReference type="Gene3D" id="3.30.420.10">
    <property type="entry name" value="Ribonuclease H-like superfamily/Ribonuclease H"/>
    <property type="match status" value="1"/>
</dbReference>
<evidence type="ECO:0000313" key="2">
    <source>
        <dbReference type="EMBL" id="WMV29302.1"/>
    </source>
</evidence>
<organism evidence="2 3">
    <name type="scientific">Solanum verrucosum</name>
    <dbReference type="NCBI Taxonomy" id="315347"/>
    <lineage>
        <taxon>Eukaryota</taxon>
        <taxon>Viridiplantae</taxon>
        <taxon>Streptophyta</taxon>
        <taxon>Embryophyta</taxon>
        <taxon>Tracheophyta</taxon>
        <taxon>Spermatophyta</taxon>
        <taxon>Magnoliopsida</taxon>
        <taxon>eudicotyledons</taxon>
        <taxon>Gunneridae</taxon>
        <taxon>Pentapetalae</taxon>
        <taxon>asterids</taxon>
        <taxon>lamiids</taxon>
        <taxon>Solanales</taxon>
        <taxon>Solanaceae</taxon>
        <taxon>Solanoideae</taxon>
        <taxon>Solaneae</taxon>
        <taxon>Solanum</taxon>
    </lineage>
</organism>
<proteinExistence type="predicted"/>
<dbReference type="EMBL" id="CP133616">
    <property type="protein sequence ID" value="WMV29302.1"/>
    <property type="molecule type" value="Genomic_DNA"/>
</dbReference>
<dbReference type="PANTHER" id="PTHR46148:SF60">
    <property type="entry name" value="CHROMO DOMAIN-CONTAINING PROTEIN"/>
    <property type="match status" value="1"/>
</dbReference>
<dbReference type="InterPro" id="IPR001584">
    <property type="entry name" value="Integrase_cat-core"/>
</dbReference>
<protein>
    <recommendedName>
        <fullName evidence="1">Integrase catalytic domain-containing protein</fullName>
    </recommendedName>
</protein>
<feature type="domain" description="Integrase catalytic" evidence="1">
    <location>
        <begin position="112"/>
        <end position="291"/>
    </location>
</feature>
<dbReference type="InterPro" id="IPR012337">
    <property type="entry name" value="RNaseH-like_sf"/>
</dbReference>
<keyword evidence="3" id="KW-1185">Reference proteome</keyword>
<dbReference type="SUPFAM" id="SSF53098">
    <property type="entry name" value="Ribonuclease H-like"/>
    <property type="match status" value="1"/>
</dbReference>
<name>A0AAF0TQR0_SOLVR</name>
<gene>
    <name evidence="2" type="ORF">MTR67_022687</name>
</gene>
<dbReference type="Pfam" id="PF24626">
    <property type="entry name" value="SH3_Tf2-1"/>
    <property type="match status" value="2"/>
</dbReference>
<reference evidence="2" key="1">
    <citation type="submission" date="2023-08" db="EMBL/GenBank/DDBJ databases">
        <title>A de novo genome assembly of Solanum verrucosum Schlechtendal, a Mexican diploid species geographically isolated from the other diploid A-genome species in potato relatives.</title>
        <authorList>
            <person name="Hosaka K."/>
        </authorList>
    </citation>
    <scope>NUCLEOTIDE SEQUENCE</scope>
    <source>
        <tissue evidence="2">Young leaves</tissue>
    </source>
</reference>
<dbReference type="InterPro" id="IPR056924">
    <property type="entry name" value="SH3_Tf2-1"/>
</dbReference>
<dbReference type="PANTHER" id="PTHR46148">
    <property type="entry name" value="CHROMO DOMAIN-CONTAINING PROTEIN"/>
    <property type="match status" value="1"/>
</dbReference>
<dbReference type="PROSITE" id="PS50994">
    <property type="entry name" value="INTEGRASE"/>
    <property type="match status" value="1"/>
</dbReference>
<dbReference type="Proteomes" id="UP001234989">
    <property type="component" value="Chromosome 5"/>
</dbReference>
<evidence type="ECO:0000259" key="1">
    <source>
        <dbReference type="PROSITE" id="PS50994"/>
    </source>
</evidence>
<dbReference type="InterPro" id="IPR036397">
    <property type="entry name" value="RNaseH_sf"/>
</dbReference>
<accession>A0AAF0TQR0</accession>
<dbReference type="GO" id="GO:0003676">
    <property type="term" value="F:nucleic acid binding"/>
    <property type="evidence" value="ECO:0007669"/>
    <property type="project" value="InterPro"/>
</dbReference>
<evidence type="ECO:0000313" key="3">
    <source>
        <dbReference type="Proteomes" id="UP001234989"/>
    </source>
</evidence>